<keyword evidence="1" id="KW-0805">Transcription regulation</keyword>
<reference evidence="5 6" key="1">
    <citation type="journal article" date="2021" name="Int. J. Syst. Evol. Microbiol.">
        <title>Steroidobacter gossypii sp. nov., isolated from soil of cotton cropping field.</title>
        <authorList>
            <person name="Huang R."/>
            <person name="Yang S."/>
            <person name="Zhen C."/>
            <person name="Liu W."/>
        </authorList>
    </citation>
    <scope>NUCLEOTIDE SEQUENCE [LARGE SCALE GENOMIC DNA]</scope>
    <source>
        <strain evidence="5 6">S1-65</strain>
    </source>
</reference>
<dbReference type="InterPro" id="IPR050204">
    <property type="entry name" value="AraC_XylS_family_regulators"/>
</dbReference>
<accession>A0ABS1X0R6</accession>
<dbReference type="Gene3D" id="1.10.10.60">
    <property type="entry name" value="Homeodomain-like"/>
    <property type="match status" value="1"/>
</dbReference>
<comment type="caution">
    <text evidence="5">The sequence shown here is derived from an EMBL/GenBank/DDBJ whole genome shotgun (WGS) entry which is preliminary data.</text>
</comment>
<evidence type="ECO:0000256" key="3">
    <source>
        <dbReference type="ARBA" id="ARBA00023163"/>
    </source>
</evidence>
<keyword evidence="3" id="KW-0804">Transcription</keyword>
<dbReference type="PANTHER" id="PTHR46796:SF14">
    <property type="entry name" value="TRANSCRIPTIONAL REGULATORY PROTEIN"/>
    <property type="match status" value="1"/>
</dbReference>
<protein>
    <submittedName>
        <fullName evidence="5">Helix-turn-helix transcriptional regulator</fullName>
    </submittedName>
</protein>
<evidence type="ECO:0000313" key="6">
    <source>
        <dbReference type="Proteomes" id="UP000661077"/>
    </source>
</evidence>
<dbReference type="InterPro" id="IPR009057">
    <property type="entry name" value="Homeodomain-like_sf"/>
</dbReference>
<keyword evidence="6" id="KW-1185">Reference proteome</keyword>
<dbReference type="PROSITE" id="PS01124">
    <property type="entry name" value="HTH_ARAC_FAMILY_2"/>
    <property type="match status" value="1"/>
</dbReference>
<dbReference type="SUPFAM" id="SSF46689">
    <property type="entry name" value="Homeodomain-like"/>
    <property type="match status" value="2"/>
</dbReference>
<dbReference type="RefSeq" id="WP_203168954.1">
    <property type="nucleotide sequence ID" value="NZ_JAEVLS010000004.1"/>
</dbReference>
<evidence type="ECO:0000259" key="4">
    <source>
        <dbReference type="PROSITE" id="PS01124"/>
    </source>
</evidence>
<name>A0ABS1X0R6_9GAMM</name>
<dbReference type="Pfam" id="PF12833">
    <property type="entry name" value="HTH_18"/>
    <property type="match status" value="1"/>
</dbReference>
<proteinExistence type="predicted"/>
<gene>
    <name evidence="5" type="ORF">JM946_19060</name>
</gene>
<feature type="domain" description="HTH araC/xylS-type" evidence="4">
    <location>
        <begin position="191"/>
        <end position="289"/>
    </location>
</feature>
<dbReference type="EMBL" id="JAEVLS010000004">
    <property type="protein sequence ID" value="MBM0106839.1"/>
    <property type="molecule type" value="Genomic_DNA"/>
</dbReference>
<evidence type="ECO:0000256" key="1">
    <source>
        <dbReference type="ARBA" id="ARBA00023015"/>
    </source>
</evidence>
<sequence>MSLNPRLGTGRIRSRNDHAEALHRAEWSGSQLVFDHSHWSCEAADLRWSAPHHLIVLTESGTTERTKTIADGELVYDGRDQPGALTFVPANVERVGAYRHARLNYSALWIAPNLQLAGCDDPSSLPVFINRSDAVIRTLLCSLSSDLSRGFRPETVYVEHLAALVLMRIRAMDGAKLHTRRHGKLGAKTFATVRDYIETHIATDISLSDLASLVGMKADTFARRFKATTGLPPYAYVLERRTRRAAELLSRTDLPVSVVAHSLGYSSQSHLTATLRRTHGVTPRALRAARDPEN</sequence>
<organism evidence="5 6">
    <name type="scientific">Steroidobacter gossypii</name>
    <dbReference type="NCBI Taxonomy" id="2805490"/>
    <lineage>
        <taxon>Bacteria</taxon>
        <taxon>Pseudomonadati</taxon>
        <taxon>Pseudomonadota</taxon>
        <taxon>Gammaproteobacteria</taxon>
        <taxon>Steroidobacterales</taxon>
        <taxon>Steroidobacteraceae</taxon>
        <taxon>Steroidobacter</taxon>
    </lineage>
</organism>
<evidence type="ECO:0000256" key="2">
    <source>
        <dbReference type="ARBA" id="ARBA00023125"/>
    </source>
</evidence>
<dbReference type="InterPro" id="IPR018060">
    <property type="entry name" value="HTH_AraC"/>
</dbReference>
<keyword evidence="2" id="KW-0238">DNA-binding</keyword>
<dbReference type="SMART" id="SM00342">
    <property type="entry name" value="HTH_ARAC"/>
    <property type="match status" value="1"/>
</dbReference>
<dbReference type="Proteomes" id="UP000661077">
    <property type="component" value="Unassembled WGS sequence"/>
</dbReference>
<evidence type="ECO:0000313" key="5">
    <source>
        <dbReference type="EMBL" id="MBM0106839.1"/>
    </source>
</evidence>
<dbReference type="PANTHER" id="PTHR46796">
    <property type="entry name" value="HTH-TYPE TRANSCRIPTIONAL ACTIVATOR RHAS-RELATED"/>
    <property type="match status" value="1"/>
</dbReference>